<organism evidence="8">
    <name type="scientific">Panicum hallii</name>
    <dbReference type="NCBI Taxonomy" id="206008"/>
    <lineage>
        <taxon>Eukaryota</taxon>
        <taxon>Viridiplantae</taxon>
        <taxon>Streptophyta</taxon>
        <taxon>Embryophyta</taxon>
        <taxon>Tracheophyta</taxon>
        <taxon>Spermatophyta</taxon>
        <taxon>Magnoliopsida</taxon>
        <taxon>Liliopsida</taxon>
        <taxon>Poales</taxon>
        <taxon>Poaceae</taxon>
        <taxon>PACMAD clade</taxon>
        <taxon>Panicoideae</taxon>
        <taxon>Panicodae</taxon>
        <taxon>Paniceae</taxon>
        <taxon>Panicinae</taxon>
        <taxon>Panicum</taxon>
        <taxon>Panicum sect. Panicum</taxon>
    </lineage>
</organism>
<name>A0A2S3HZ71_9POAL</name>
<feature type="region of interest" description="Disordered" evidence="6">
    <location>
        <begin position="455"/>
        <end position="522"/>
    </location>
</feature>
<keyword evidence="3" id="KW-1000">Mitochondrion outer membrane</keyword>
<accession>A0A2S3HZ71</accession>
<sequence length="849" mass="94068">MEGKSVVMSALGIGIGVGVGLGLASAPWAGGGSASARAGLTVERVEQELRRLLVDGAASKVTFDEFPYYLSEQTRVVLTSAAYVHLKQADISKYTRNLAPASRAILLSGPAELYQQMLAKALAHYFQAKLLLLDPTDFLIKIHSKYGTGGSTEQPFKRSISTTTLERVSGLLGSLSILPQKEQPKGTIRRQSSMTDVKLRSSESMSNLPKLRRNASTSSDMSSLASQGPSTNTAPLRRASSWNFDEKILVQALYKVLHSVSKKYPIVLYIRDVEKFLHKSPKMYLLFEKLLNKLEGPVLVLGSRIVEMDSDEELDERLSVLFPYNIEIKPPENENHLVSWNSQLEEDMKMIQFQDNRNHILEVLAENDLECDDLGSICLSDTIGLSRYIEEIVVSAVSYHLMNKREPEYRNGKLVISAKSLSHALEIFQENKMSSKDSMKLELTVDALKAAEKGTATTAAKSETKPATLLPPVRPPIAASTAPGTAAAASAPAVASKTEAEKKDNSPPAAKAPEVPPDNEFEKRIRPEVIPANEIGVSFDDIGALDDIKESLQELVMLPLRRPDLFKGGLLKPCRGILLFGPPGTGKTMLAKAIANEAQASFINVSMSTITSKWFGEDEKNVRALFTLAAKVSPTIIFVDEVDSMLGQRNRAGEHEAMRKIKNEFMTHWDGLLSRPDQRILVLAATNRPFDLDEAIIRRFERRIMVGLPSMESRELIMRRLLSKEKVDEGLDFKELATMTEGYSGSDLKNLCTTAAYRPVRELIQKERKKELEKLKREKGGTPSDLTKKKEKEGPIILRPLNMTDLKEAKNQVAASFAAEGSIMSELRQWNELYGEGGSRKKQQLTYFL</sequence>
<evidence type="ECO:0000256" key="4">
    <source>
        <dbReference type="ARBA" id="ARBA00022840"/>
    </source>
</evidence>
<evidence type="ECO:0000313" key="8">
    <source>
        <dbReference type="EMBL" id="PAN33014.1"/>
    </source>
</evidence>
<dbReference type="PANTHER" id="PTHR45644">
    <property type="entry name" value="AAA ATPASE, PUTATIVE (AFU_ORTHOLOGUE AFUA_2G12920)-RELATED-RELATED"/>
    <property type="match status" value="1"/>
</dbReference>
<evidence type="ECO:0000259" key="7">
    <source>
        <dbReference type="SMART" id="SM00382"/>
    </source>
</evidence>
<dbReference type="InterPro" id="IPR027417">
    <property type="entry name" value="P-loop_NTPase"/>
</dbReference>
<protein>
    <recommendedName>
        <fullName evidence="7">AAA+ ATPase domain-containing protein</fullName>
    </recommendedName>
</protein>
<dbReference type="Pfam" id="PF00004">
    <property type="entry name" value="AAA"/>
    <property type="match status" value="1"/>
</dbReference>
<dbReference type="GO" id="GO:0016887">
    <property type="term" value="F:ATP hydrolysis activity"/>
    <property type="evidence" value="ECO:0007669"/>
    <property type="project" value="InterPro"/>
</dbReference>
<dbReference type="Pfam" id="PF17862">
    <property type="entry name" value="AAA_lid_3"/>
    <property type="match status" value="1"/>
</dbReference>
<dbReference type="InterPro" id="IPR003960">
    <property type="entry name" value="ATPase_AAA_CS"/>
</dbReference>
<dbReference type="Gene3D" id="3.40.50.300">
    <property type="entry name" value="P-loop containing nucleotide triphosphate hydrolases"/>
    <property type="match status" value="1"/>
</dbReference>
<keyword evidence="2" id="KW-0547">Nucleotide-binding</keyword>
<dbReference type="GO" id="GO:0005741">
    <property type="term" value="C:mitochondrial outer membrane"/>
    <property type="evidence" value="ECO:0007669"/>
    <property type="project" value="UniProtKB-SubCell"/>
</dbReference>
<feature type="domain" description="AAA+ ATPase" evidence="7">
    <location>
        <begin position="573"/>
        <end position="710"/>
    </location>
</feature>
<dbReference type="FunFam" id="3.40.50.300:FF:000416">
    <property type="entry name" value="p-loop nucleoside triphosphate hydrolase superfamily protein"/>
    <property type="match status" value="1"/>
</dbReference>
<dbReference type="InterPro" id="IPR041569">
    <property type="entry name" value="AAA_lid_3"/>
</dbReference>
<reference evidence="8" key="1">
    <citation type="submission" date="2018-04" db="EMBL/GenBank/DDBJ databases">
        <title>WGS assembly of Panicum hallii.</title>
        <authorList>
            <person name="Lovell J."/>
            <person name="Jenkins J."/>
            <person name="Lowry D."/>
            <person name="Mamidi S."/>
            <person name="Sreedasyam A."/>
            <person name="Weng X."/>
            <person name="Barry K."/>
            <person name="Bonette J."/>
            <person name="Campitelli B."/>
            <person name="Daum C."/>
            <person name="Gordon S."/>
            <person name="Gould B."/>
            <person name="Lipzen A."/>
            <person name="Macqueen A."/>
            <person name="Palacio-Mejia J."/>
            <person name="Plott C."/>
            <person name="Shakirov E."/>
            <person name="Shu S."/>
            <person name="Yoshinaga Y."/>
            <person name="Zane M."/>
            <person name="Rokhsar D."/>
            <person name="Grimwood J."/>
            <person name="Schmutz J."/>
            <person name="Juenger T."/>
        </authorList>
    </citation>
    <scope>NUCLEOTIDE SEQUENCE [LARGE SCALE GENOMIC DNA]</scope>
    <source>
        <strain evidence="8">FIL2</strain>
    </source>
</reference>
<dbReference type="EMBL" id="CM008050">
    <property type="protein sequence ID" value="PAN33014.1"/>
    <property type="molecule type" value="Genomic_DNA"/>
</dbReference>
<dbReference type="SUPFAM" id="SSF52540">
    <property type="entry name" value="P-loop containing nucleoside triphosphate hydrolases"/>
    <property type="match status" value="1"/>
</dbReference>
<dbReference type="PANTHER" id="PTHR45644:SF85">
    <property type="entry name" value="P-LOOP CONTAINING NUCLEOSIDE TRIPHOSPHATE HYDROLASES SUPERFAMILY PROTEIN"/>
    <property type="match status" value="1"/>
</dbReference>
<evidence type="ECO:0000256" key="1">
    <source>
        <dbReference type="ARBA" id="ARBA00004572"/>
    </source>
</evidence>
<keyword evidence="5" id="KW-0496">Mitochondrion</keyword>
<dbReference type="Pfam" id="PF24933">
    <property type="entry name" value="DUF7751"/>
    <property type="match status" value="1"/>
</dbReference>
<feature type="compositionally biased region" description="Low complexity" evidence="6">
    <location>
        <begin position="216"/>
        <end position="226"/>
    </location>
</feature>
<dbReference type="Proteomes" id="UP000243499">
    <property type="component" value="Chromosome 5"/>
</dbReference>
<gene>
    <name evidence="8" type="ORF">PAHAL_5G529300</name>
</gene>
<dbReference type="GO" id="GO:0005524">
    <property type="term" value="F:ATP binding"/>
    <property type="evidence" value="ECO:0007669"/>
    <property type="project" value="UniProtKB-KW"/>
</dbReference>
<proteinExistence type="predicted"/>
<feature type="compositionally biased region" description="Low complexity" evidence="6">
    <location>
        <begin position="476"/>
        <end position="497"/>
    </location>
</feature>
<feature type="compositionally biased region" description="Low complexity" evidence="6">
    <location>
        <begin position="455"/>
        <end position="468"/>
    </location>
</feature>
<feature type="region of interest" description="Disordered" evidence="6">
    <location>
        <begin position="182"/>
        <end position="235"/>
    </location>
</feature>
<dbReference type="Gramene" id="PAN33014">
    <property type="protein sequence ID" value="PAN33014"/>
    <property type="gene ID" value="PAHAL_5G529300"/>
</dbReference>
<evidence type="ECO:0000256" key="6">
    <source>
        <dbReference type="SAM" id="MobiDB-lite"/>
    </source>
</evidence>
<dbReference type="InterPro" id="IPR056653">
    <property type="entry name" value="DUF7751"/>
</dbReference>
<dbReference type="PROSITE" id="PS00674">
    <property type="entry name" value="AAA"/>
    <property type="match status" value="1"/>
</dbReference>
<evidence type="ECO:0000256" key="2">
    <source>
        <dbReference type="ARBA" id="ARBA00022741"/>
    </source>
</evidence>
<evidence type="ECO:0000256" key="5">
    <source>
        <dbReference type="ARBA" id="ARBA00023128"/>
    </source>
</evidence>
<comment type="subcellular location">
    <subcellularLocation>
        <location evidence="1">Mitochondrion outer membrane</location>
        <topology evidence="1">Single-pass membrane protein</topology>
    </subcellularLocation>
</comment>
<dbReference type="InterPro" id="IPR003593">
    <property type="entry name" value="AAA+_ATPase"/>
</dbReference>
<keyword evidence="4" id="KW-0067">ATP-binding</keyword>
<dbReference type="InterPro" id="IPR051701">
    <property type="entry name" value="Mito_OM_Translocase_MSP1"/>
</dbReference>
<dbReference type="Gene3D" id="1.10.8.60">
    <property type="match status" value="1"/>
</dbReference>
<dbReference type="AlphaFoldDB" id="A0A2S3HZ71"/>
<dbReference type="SMART" id="SM00382">
    <property type="entry name" value="AAA"/>
    <property type="match status" value="1"/>
</dbReference>
<evidence type="ECO:0000256" key="3">
    <source>
        <dbReference type="ARBA" id="ARBA00022787"/>
    </source>
</evidence>
<keyword evidence="3" id="KW-0472">Membrane</keyword>
<dbReference type="InterPro" id="IPR003959">
    <property type="entry name" value="ATPase_AAA_core"/>
</dbReference>